<dbReference type="PANTHER" id="PTHR31351">
    <property type="entry name" value="EXPRESSED PROTEIN"/>
    <property type="match status" value="1"/>
</dbReference>
<dbReference type="EMBL" id="NMUH01001039">
    <property type="protein sequence ID" value="MQL88203.1"/>
    <property type="molecule type" value="Genomic_DNA"/>
</dbReference>
<sequence length="233" mass="24542">MKAWFGGEILGSLSRTCREKRKEELRLHMAQVHAALSVAQLAAAVAGIVSDGSPHHLLSSKHRLPLSGGSPSDGKMNAAVASAAAFVAAVCAEAAESAGASRAHIASAISSGLAMQTPADMLTLTATAATCLRGAATLKLRASSPASWHVQEEGREMLAKGAELPIRTPPDRIIKAEVETKEGIFRNDLYGFCLLVLGTTGGTIEVLFDDDRQSKIWKSTISHLLCDQEMLSP</sequence>
<keyword evidence="3" id="KW-1185">Reference proteome</keyword>
<protein>
    <recommendedName>
        <fullName evidence="1">VAN3-binding protein-like auxin canalisation domain-containing protein</fullName>
    </recommendedName>
</protein>
<feature type="domain" description="VAN3-binding protein-like auxin canalisation" evidence="1">
    <location>
        <begin position="15"/>
        <end position="144"/>
    </location>
</feature>
<dbReference type="AlphaFoldDB" id="A0A843V665"/>
<dbReference type="Pfam" id="PF05703">
    <property type="entry name" value="Auxin_canalis"/>
    <property type="match status" value="1"/>
</dbReference>
<dbReference type="InterPro" id="IPR008546">
    <property type="entry name" value="VAN3-bd-like_auxin_canal"/>
</dbReference>
<name>A0A843V665_COLES</name>
<dbReference type="PANTHER" id="PTHR31351:SF30">
    <property type="entry name" value="VAN3-BINDING PROTEIN-LIKE"/>
    <property type="match status" value="1"/>
</dbReference>
<evidence type="ECO:0000259" key="1">
    <source>
        <dbReference type="Pfam" id="PF05703"/>
    </source>
</evidence>
<dbReference type="GO" id="GO:0009734">
    <property type="term" value="P:auxin-activated signaling pathway"/>
    <property type="evidence" value="ECO:0007669"/>
    <property type="project" value="TreeGrafter"/>
</dbReference>
<gene>
    <name evidence="2" type="ORF">Taro_020759</name>
</gene>
<reference evidence="2" key="1">
    <citation type="submission" date="2017-07" db="EMBL/GenBank/DDBJ databases">
        <title>Taro Niue Genome Assembly and Annotation.</title>
        <authorList>
            <person name="Atibalentja N."/>
            <person name="Keating K."/>
            <person name="Fields C.J."/>
        </authorList>
    </citation>
    <scope>NUCLEOTIDE SEQUENCE</scope>
    <source>
        <strain evidence="2">Niue_2</strain>
        <tissue evidence="2">Leaf</tissue>
    </source>
</reference>
<accession>A0A843V665</accession>
<dbReference type="GO" id="GO:0010087">
    <property type="term" value="P:phloem or xylem histogenesis"/>
    <property type="evidence" value="ECO:0007669"/>
    <property type="project" value="TreeGrafter"/>
</dbReference>
<dbReference type="GO" id="GO:0010305">
    <property type="term" value="P:leaf vascular tissue pattern formation"/>
    <property type="evidence" value="ECO:0007669"/>
    <property type="project" value="TreeGrafter"/>
</dbReference>
<dbReference type="OrthoDB" id="684573at2759"/>
<comment type="caution">
    <text evidence="2">The sequence shown here is derived from an EMBL/GenBank/DDBJ whole genome shotgun (WGS) entry which is preliminary data.</text>
</comment>
<evidence type="ECO:0000313" key="2">
    <source>
        <dbReference type="EMBL" id="MQL88203.1"/>
    </source>
</evidence>
<proteinExistence type="predicted"/>
<evidence type="ECO:0000313" key="3">
    <source>
        <dbReference type="Proteomes" id="UP000652761"/>
    </source>
</evidence>
<dbReference type="InterPro" id="IPR040269">
    <property type="entry name" value="VAB"/>
</dbReference>
<organism evidence="2 3">
    <name type="scientific">Colocasia esculenta</name>
    <name type="common">Wild taro</name>
    <name type="synonym">Arum esculentum</name>
    <dbReference type="NCBI Taxonomy" id="4460"/>
    <lineage>
        <taxon>Eukaryota</taxon>
        <taxon>Viridiplantae</taxon>
        <taxon>Streptophyta</taxon>
        <taxon>Embryophyta</taxon>
        <taxon>Tracheophyta</taxon>
        <taxon>Spermatophyta</taxon>
        <taxon>Magnoliopsida</taxon>
        <taxon>Liliopsida</taxon>
        <taxon>Araceae</taxon>
        <taxon>Aroideae</taxon>
        <taxon>Colocasieae</taxon>
        <taxon>Colocasia</taxon>
    </lineage>
</organism>
<dbReference type="Proteomes" id="UP000652761">
    <property type="component" value="Unassembled WGS sequence"/>
</dbReference>